<comment type="caution">
    <text evidence="1">The sequence shown here is derived from an EMBL/GenBank/DDBJ whole genome shotgun (WGS) entry which is preliminary data.</text>
</comment>
<proteinExistence type="predicted"/>
<keyword evidence="2" id="KW-1185">Reference proteome</keyword>
<dbReference type="EMBL" id="CM026426">
    <property type="protein sequence ID" value="KAG0574838.1"/>
    <property type="molecule type" value="Genomic_DNA"/>
</dbReference>
<evidence type="ECO:0000313" key="2">
    <source>
        <dbReference type="Proteomes" id="UP000822688"/>
    </source>
</evidence>
<gene>
    <name evidence="1" type="ORF">KC19_VG295600</name>
</gene>
<name>A0A8T0HWQ6_CERPU</name>
<organism evidence="1 2">
    <name type="scientific">Ceratodon purpureus</name>
    <name type="common">Fire moss</name>
    <name type="synonym">Dicranum purpureum</name>
    <dbReference type="NCBI Taxonomy" id="3225"/>
    <lineage>
        <taxon>Eukaryota</taxon>
        <taxon>Viridiplantae</taxon>
        <taxon>Streptophyta</taxon>
        <taxon>Embryophyta</taxon>
        <taxon>Bryophyta</taxon>
        <taxon>Bryophytina</taxon>
        <taxon>Bryopsida</taxon>
        <taxon>Dicranidae</taxon>
        <taxon>Pseudoditrichales</taxon>
        <taxon>Ditrichaceae</taxon>
        <taxon>Ceratodon</taxon>
    </lineage>
</organism>
<dbReference type="AlphaFoldDB" id="A0A8T0HWQ6"/>
<protein>
    <submittedName>
        <fullName evidence="1">Uncharacterized protein</fullName>
    </submittedName>
</protein>
<accession>A0A8T0HWQ6</accession>
<sequence length="50" mass="5235">MPCLHPFPLALGFRAHCPLGLFVDVGLSTIAFVGSRCMSTPQVLVGALHG</sequence>
<dbReference type="Proteomes" id="UP000822688">
    <property type="component" value="Chromosome V"/>
</dbReference>
<evidence type="ECO:0000313" key="1">
    <source>
        <dbReference type="EMBL" id="KAG0574838.1"/>
    </source>
</evidence>
<reference evidence="1" key="1">
    <citation type="submission" date="2020-06" db="EMBL/GenBank/DDBJ databases">
        <title>WGS assembly of Ceratodon purpureus strain R40.</title>
        <authorList>
            <person name="Carey S.B."/>
            <person name="Jenkins J."/>
            <person name="Shu S."/>
            <person name="Lovell J.T."/>
            <person name="Sreedasyam A."/>
            <person name="Maumus F."/>
            <person name="Tiley G.P."/>
            <person name="Fernandez-Pozo N."/>
            <person name="Barry K."/>
            <person name="Chen C."/>
            <person name="Wang M."/>
            <person name="Lipzen A."/>
            <person name="Daum C."/>
            <person name="Saski C.A."/>
            <person name="Payton A.C."/>
            <person name="Mcbreen J.C."/>
            <person name="Conrad R.E."/>
            <person name="Kollar L.M."/>
            <person name="Olsson S."/>
            <person name="Huttunen S."/>
            <person name="Landis J.B."/>
            <person name="Wickett N.J."/>
            <person name="Johnson M.G."/>
            <person name="Rensing S.A."/>
            <person name="Grimwood J."/>
            <person name="Schmutz J."/>
            <person name="Mcdaniel S.F."/>
        </authorList>
    </citation>
    <scope>NUCLEOTIDE SEQUENCE</scope>
    <source>
        <strain evidence="1">R40</strain>
    </source>
</reference>